<comment type="similarity">
    <text evidence="4">Belongs to the IsaB family.</text>
</comment>
<evidence type="ECO:0000256" key="3">
    <source>
        <dbReference type="ARBA" id="ARBA00022729"/>
    </source>
</evidence>
<dbReference type="RefSeq" id="WP_075778213.1">
    <property type="nucleotide sequence ID" value="NZ_PZEV01000022.1"/>
</dbReference>
<keyword evidence="2" id="KW-0964">Secreted</keyword>
<organism evidence="6 7">
    <name type="scientific">Staphylococcus warneri</name>
    <dbReference type="NCBI Taxonomy" id="1292"/>
    <lineage>
        <taxon>Bacteria</taxon>
        <taxon>Bacillati</taxon>
        <taxon>Bacillota</taxon>
        <taxon>Bacilli</taxon>
        <taxon>Bacillales</taxon>
        <taxon>Staphylococcaceae</taxon>
        <taxon>Staphylococcus</taxon>
    </lineage>
</organism>
<reference evidence="6 7" key="1">
    <citation type="journal article" date="2016" name="Front. Microbiol.">
        <title>Comprehensive Phylogenetic Analysis of Bovine Non-aureus Staphylococci Species Based on Whole-Genome Sequencing.</title>
        <authorList>
            <person name="Naushad S."/>
            <person name="Barkema H.W."/>
            <person name="Luby C."/>
            <person name="Condas L.A."/>
            <person name="Nobrega D.B."/>
            <person name="Carson D.A."/>
            <person name="De Buck J."/>
        </authorList>
    </citation>
    <scope>NUCLEOTIDE SEQUENCE [LARGE SCALE GENOMIC DNA]</scope>
    <source>
        <strain evidence="6 7">SNUC 2993</strain>
    </source>
</reference>
<evidence type="ECO:0000313" key="6">
    <source>
        <dbReference type="EMBL" id="PTI50783.1"/>
    </source>
</evidence>
<gene>
    <name evidence="6" type="ORF">BU085_07540</name>
</gene>
<dbReference type="AlphaFoldDB" id="A0A2T4PZW1"/>
<sequence>MNKTAKAIVSSTLAIGTVFGVGASLDVNPNQDAHAATTPYYNYKGYVNNDGSFLLNKSFKNAIKYGNVTFNGTKIVRLSGTASKINYFTKYDQSFSSIKPGKKQATSVQFKVNNITIKQLKSVYGNDLQEMTDVQGNKHPNTDSYQLKSPKTGFYHTPVTIIQKNGQVTSVTIGFDGSGA</sequence>
<evidence type="ECO:0000313" key="7">
    <source>
        <dbReference type="Proteomes" id="UP000240717"/>
    </source>
</evidence>
<dbReference type="Proteomes" id="UP000240717">
    <property type="component" value="Unassembled WGS sequence"/>
</dbReference>
<proteinExistence type="inferred from homology"/>
<dbReference type="EMBL" id="PZEV01000022">
    <property type="protein sequence ID" value="PTI50783.1"/>
    <property type="molecule type" value="Genomic_DNA"/>
</dbReference>
<protein>
    <recommendedName>
        <fullName evidence="5">Immunodominant staphylococcal antigen B</fullName>
    </recommendedName>
</protein>
<evidence type="ECO:0000256" key="5">
    <source>
        <dbReference type="ARBA" id="ARBA00093792"/>
    </source>
</evidence>
<comment type="caution">
    <text evidence="6">The sequence shown here is derived from an EMBL/GenBank/DDBJ whole genome shotgun (WGS) entry which is preliminary data.</text>
</comment>
<name>A0A2T4PZW1_STAWA</name>
<keyword evidence="3" id="KW-0732">Signal</keyword>
<evidence type="ECO:0000256" key="4">
    <source>
        <dbReference type="ARBA" id="ARBA00093777"/>
    </source>
</evidence>
<dbReference type="NCBIfam" id="NF047686">
    <property type="entry name" value="IsaB_fam"/>
    <property type="match status" value="1"/>
</dbReference>
<evidence type="ECO:0000256" key="2">
    <source>
        <dbReference type="ARBA" id="ARBA00022525"/>
    </source>
</evidence>
<comment type="subcellular location">
    <subcellularLocation>
        <location evidence="1">Secreted</location>
    </subcellularLocation>
</comment>
<evidence type="ECO:0000256" key="1">
    <source>
        <dbReference type="ARBA" id="ARBA00004613"/>
    </source>
</evidence>
<accession>A0A2T4PZW1</accession>
<dbReference type="InterPro" id="IPR058086">
    <property type="entry name" value="IsaB"/>
</dbReference>